<accession>A0AAN7HK71</accession>
<dbReference type="EMBL" id="MU857717">
    <property type="protein sequence ID" value="KAK4244970.1"/>
    <property type="molecule type" value="Genomic_DNA"/>
</dbReference>
<dbReference type="CDD" id="cd03044">
    <property type="entry name" value="GST_N_EF1Bgamma"/>
    <property type="match status" value="1"/>
</dbReference>
<dbReference type="AlphaFoldDB" id="A0AAN7HK71"/>
<evidence type="ECO:0000313" key="5">
    <source>
        <dbReference type="EMBL" id="KAK4244970.1"/>
    </source>
</evidence>
<keyword evidence="6" id="KW-1185">Reference proteome</keyword>
<dbReference type="SUPFAM" id="SSF52833">
    <property type="entry name" value="Thioredoxin-like"/>
    <property type="match status" value="1"/>
</dbReference>
<dbReference type="InterPro" id="IPR010987">
    <property type="entry name" value="Glutathione-S-Trfase_C-like"/>
</dbReference>
<dbReference type="CDD" id="cd03181">
    <property type="entry name" value="GST_C_EF1Bgamma_like"/>
    <property type="match status" value="1"/>
</dbReference>
<feature type="domain" description="GST C-terminal" evidence="4">
    <location>
        <begin position="92"/>
        <end position="222"/>
    </location>
</feature>
<evidence type="ECO:0000259" key="3">
    <source>
        <dbReference type="PROSITE" id="PS50404"/>
    </source>
</evidence>
<evidence type="ECO:0000259" key="4">
    <source>
        <dbReference type="PROSITE" id="PS50405"/>
    </source>
</evidence>
<name>A0AAN7HK71_9PEZI</name>
<dbReference type="InterPro" id="IPR036249">
    <property type="entry name" value="Thioredoxin-like_sf"/>
</dbReference>
<dbReference type="SUPFAM" id="SSF47616">
    <property type="entry name" value="GST C-terminal domain-like"/>
    <property type="match status" value="1"/>
</dbReference>
<dbReference type="GO" id="GO:0005737">
    <property type="term" value="C:cytoplasm"/>
    <property type="evidence" value="ECO:0007669"/>
    <property type="project" value="TreeGrafter"/>
</dbReference>
<dbReference type="InterPro" id="IPR004046">
    <property type="entry name" value="GST_C"/>
</dbReference>
<dbReference type="Gene3D" id="1.20.1050.10">
    <property type="match status" value="1"/>
</dbReference>
<sequence length="223" mass="24946">MAPFGRLYSYPNNYRVQRVQAIAALNGLEVELVPDFQMGVTNKTPEFLAKFPMGKVPAFESGDGSFCLTEGQAIARYVAESGPKADQLLGADPKTRALIEMWSCFAEQELSANLIPPLLMVLAKMIPYDEARYNQHVSAVERALKRIEHELKDGRKFLVGGQLTLADIMIASTLQLATRFVMDKDMRKEVPAVEAYLKDIMEIPELKQAFGELQLCETRTKAE</sequence>
<dbReference type="InterPro" id="IPR040079">
    <property type="entry name" value="Glutathione_S-Trfase"/>
</dbReference>
<dbReference type="FunFam" id="3.40.30.10:FF:000148">
    <property type="entry name" value="Elongation factor 1B gamma"/>
    <property type="match status" value="1"/>
</dbReference>
<dbReference type="GO" id="GO:0005634">
    <property type="term" value="C:nucleus"/>
    <property type="evidence" value="ECO:0007669"/>
    <property type="project" value="TreeGrafter"/>
</dbReference>
<comment type="similarity">
    <text evidence="1 2">Belongs to the GST superfamily.</text>
</comment>
<dbReference type="InterPro" id="IPR036282">
    <property type="entry name" value="Glutathione-S-Trfase_C_sf"/>
</dbReference>
<dbReference type="InterPro" id="IPR004045">
    <property type="entry name" value="Glutathione_S-Trfase_N"/>
</dbReference>
<proteinExistence type="inferred from homology"/>
<dbReference type="Pfam" id="PF02798">
    <property type="entry name" value="GST_N"/>
    <property type="match status" value="1"/>
</dbReference>
<comment type="caution">
    <text evidence="5">The sequence shown here is derived from an EMBL/GenBank/DDBJ whole genome shotgun (WGS) entry which is preliminary data.</text>
</comment>
<dbReference type="GO" id="GO:0006414">
    <property type="term" value="P:translational elongation"/>
    <property type="evidence" value="ECO:0007669"/>
    <property type="project" value="TreeGrafter"/>
</dbReference>
<reference evidence="5" key="1">
    <citation type="journal article" date="2023" name="Mol. Phylogenet. Evol.">
        <title>Genome-scale phylogeny and comparative genomics of the fungal order Sordariales.</title>
        <authorList>
            <person name="Hensen N."/>
            <person name="Bonometti L."/>
            <person name="Westerberg I."/>
            <person name="Brannstrom I.O."/>
            <person name="Guillou S."/>
            <person name="Cros-Aarteil S."/>
            <person name="Calhoun S."/>
            <person name="Haridas S."/>
            <person name="Kuo A."/>
            <person name="Mondo S."/>
            <person name="Pangilinan J."/>
            <person name="Riley R."/>
            <person name="LaButti K."/>
            <person name="Andreopoulos B."/>
            <person name="Lipzen A."/>
            <person name="Chen C."/>
            <person name="Yan M."/>
            <person name="Daum C."/>
            <person name="Ng V."/>
            <person name="Clum A."/>
            <person name="Steindorff A."/>
            <person name="Ohm R.A."/>
            <person name="Martin F."/>
            <person name="Silar P."/>
            <person name="Natvig D.O."/>
            <person name="Lalanne C."/>
            <person name="Gautier V."/>
            <person name="Ament-Velasquez S.L."/>
            <person name="Kruys A."/>
            <person name="Hutchinson M.I."/>
            <person name="Powell A.J."/>
            <person name="Barry K."/>
            <person name="Miller A.N."/>
            <person name="Grigoriev I.V."/>
            <person name="Debuchy R."/>
            <person name="Gladieux P."/>
            <person name="Hiltunen Thoren M."/>
            <person name="Johannesson H."/>
        </authorList>
    </citation>
    <scope>NUCLEOTIDE SEQUENCE</scope>
    <source>
        <strain evidence="5">CBS 359.72</strain>
    </source>
</reference>
<evidence type="ECO:0000256" key="2">
    <source>
        <dbReference type="RuleBase" id="RU003494"/>
    </source>
</evidence>
<protein>
    <submittedName>
        <fullName evidence="5">Glutathione S-transferase</fullName>
    </submittedName>
</protein>
<evidence type="ECO:0000313" key="6">
    <source>
        <dbReference type="Proteomes" id="UP001303647"/>
    </source>
</evidence>
<dbReference type="Gene3D" id="3.40.30.10">
    <property type="entry name" value="Glutaredoxin"/>
    <property type="match status" value="1"/>
</dbReference>
<reference evidence="5" key="2">
    <citation type="submission" date="2023-05" db="EMBL/GenBank/DDBJ databases">
        <authorList>
            <consortium name="Lawrence Berkeley National Laboratory"/>
            <person name="Steindorff A."/>
            <person name="Hensen N."/>
            <person name="Bonometti L."/>
            <person name="Westerberg I."/>
            <person name="Brannstrom I.O."/>
            <person name="Guillou S."/>
            <person name="Cros-Aarteil S."/>
            <person name="Calhoun S."/>
            <person name="Haridas S."/>
            <person name="Kuo A."/>
            <person name="Mondo S."/>
            <person name="Pangilinan J."/>
            <person name="Riley R."/>
            <person name="Labutti K."/>
            <person name="Andreopoulos B."/>
            <person name="Lipzen A."/>
            <person name="Chen C."/>
            <person name="Yanf M."/>
            <person name="Daum C."/>
            <person name="Ng V."/>
            <person name="Clum A."/>
            <person name="Ohm R."/>
            <person name="Martin F."/>
            <person name="Silar P."/>
            <person name="Natvig D."/>
            <person name="Lalanne C."/>
            <person name="Gautier V."/>
            <person name="Ament-Velasquez S.L."/>
            <person name="Kruys A."/>
            <person name="Hutchinson M.I."/>
            <person name="Powell A.J."/>
            <person name="Barry K."/>
            <person name="Miller A.N."/>
            <person name="Grigoriev I.V."/>
            <person name="Debuchy R."/>
            <person name="Gladieux P."/>
            <person name="Thoren M.H."/>
            <person name="Johannesson H."/>
        </authorList>
    </citation>
    <scope>NUCLEOTIDE SEQUENCE</scope>
    <source>
        <strain evidence="5">CBS 359.72</strain>
    </source>
</reference>
<gene>
    <name evidence="5" type="ORF">C7999DRAFT_43447</name>
</gene>
<dbReference type="PANTHER" id="PTHR43986">
    <property type="entry name" value="ELONGATION FACTOR 1-GAMMA"/>
    <property type="match status" value="1"/>
</dbReference>
<dbReference type="SFLD" id="SFLDS00019">
    <property type="entry name" value="Glutathione_Transferase_(cytos"/>
    <property type="match status" value="1"/>
</dbReference>
<feature type="domain" description="GST N-terminal" evidence="3">
    <location>
        <begin position="3"/>
        <end position="86"/>
    </location>
</feature>
<dbReference type="Pfam" id="PF00043">
    <property type="entry name" value="GST_C"/>
    <property type="match status" value="1"/>
</dbReference>
<dbReference type="InterPro" id="IPR050802">
    <property type="entry name" value="EF-GSTs"/>
</dbReference>
<dbReference type="PROSITE" id="PS50404">
    <property type="entry name" value="GST_NTER"/>
    <property type="match status" value="1"/>
</dbReference>
<dbReference type="PANTHER" id="PTHR43986:SF10">
    <property type="entry name" value="ELONGATION FACTOR EEF-1B GAMMA SUBUNIT, PUTATIVE (AFU_ORTHOLOGUE AFUA_1G17120)-RELATED"/>
    <property type="match status" value="1"/>
</dbReference>
<organism evidence="5 6">
    <name type="scientific">Corynascus novoguineensis</name>
    <dbReference type="NCBI Taxonomy" id="1126955"/>
    <lineage>
        <taxon>Eukaryota</taxon>
        <taxon>Fungi</taxon>
        <taxon>Dikarya</taxon>
        <taxon>Ascomycota</taxon>
        <taxon>Pezizomycotina</taxon>
        <taxon>Sordariomycetes</taxon>
        <taxon>Sordariomycetidae</taxon>
        <taxon>Sordariales</taxon>
        <taxon>Chaetomiaceae</taxon>
        <taxon>Corynascus</taxon>
    </lineage>
</organism>
<dbReference type="Proteomes" id="UP001303647">
    <property type="component" value="Unassembled WGS sequence"/>
</dbReference>
<dbReference type="PROSITE" id="PS50405">
    <property type="entry name" value="GST_CTER"/>
    <property type="match status" value="1"/>
</dbReference>
<dbReference type="SFLD" id="SFLDG00358">
    <property type="entry name" value="Main_(cytGST)"/>
    <property type="match status" value="1"/>
</dbReference>
<evidence type="ECO:0000256" key="1">
    <source>
        <dbReference type="ARBA" id="ARBA00007409"/>
    </source>
</evidence>